<dbReference type="InterPro" id="IPR000387">
    <property type="entry name" value="Tyr_Pase_dom"/>
</dbReference>
<proteinExistence type="predicted"/>
<evidence type="ECO:0000259" key="1">
    <source>
        <dbReference type="PROSITE" id="PS50056"/>
    </source>
</evidence>
<dbReference type="PROSITE" id="PS50056">
    <property type="entry name" value="TYR_PHOSPHATASE_2"/>
    <property type="match status" value="1"/>
</dbReference>
<name>A0ABR3JYZ0_9AGAR</name>
<evidence type="ECO:0000313" key="3">
    <source>
        <dbReference type="Proteomes" id="UP001556367"/>
    </source>
</evidence>
<dbReference type="Gene3D" id="3.90.190.10">
    <property type="entry name" value="Protein tyrosine phosphatase superfamily"/>
    <property type="match status" value="1"/>
</dbReference>
<dbReference type="PANTHER" id="PTHR31126">
    <property type="entry name" value="TYROSINE-PROTEIN PHOSPHATASE"/>
    <property type="match status" value="1"/>
</dbReference>
<dbReference type="Proteomes" id="UP001556367">
    <property type="component" value="Unassembled WGS sequence"/>
</dbReference>
<organism evidence="2 3">
    <name type="scientific">Hohenbuehelia grisea</name>
    <dbReference type="NCBI Taxonomy" id="104357"/>
    <lineage>
        <taxon>Eukaryota</taxon>
        <taxon>Fungi</taxon>
        <taxon>Dikarya</taxon>
        <taxon>Basidiomycota</taxon>
        <taxon>Agaricomycotina</taxon>
        <taxon>Agaricomycetes</taxon>
        <taxon>Agaricomycetidae</taxon>
        <taxon>Agaricales</taxon>
        <taxon>Pleurotineae</taxon>
        <taxon>Pleurotaceae</taxon>
        <taxon>Hohenbuehelia</taxon>
    </lineage>
</organism>
<reference evidence="3" key="1">
    <citation type="submission" date="2024-06" db="EMBL/GenBank/DDBJ databases">
        <title>Multi-omics analyses provide insights into the biosynthesis of the anticancer antibiotic pleurotin in Hohenbuehelia grisea.</title>
        <authorList>
            <person name="Weaver J.A."/>
            <person name="Alberti F."/>
        </authorList>
    </citation>
    <scope>NUCLEOTIDE SEQUENCE [LARGE SCALE GENOMIC DNA]</scope>
    <source>
        <strain evidence="3">T-177</strain>
    </source>
</reference>
<dbReference type="Pfam" id="PF13350">
    <property type="entry name" value="Y_phosphatase3"/>
    <property type="match status" value="1"/>
</dbReference>
<protein>
    <recommendedName>
        <fullName evidence="1">Tyrosine specific protein phosphatases domain-containing protein</fullName>
    </recommendedName>
</protein>
<sequence>MTSPLDFLDDTTLIRVLGSPPFVTIEGIINTRDVLSSKRSSFPGLVLRTDYLYRSGEPTNITAKGQEQLKALGIKKIFDFRADREIKSFGIPPLQVDGVQLVRVPVATEDVFTADSLAKALDSFRADELRSFLGMYTAFLKSGGPSYEVVLKHIRDNPEEPCLVHCTSGKDRTGILAALIQKLLGVDDDLIIEDYALSSAGLQPAFSVLEKRFKSIPVYKDNWEGVLNMGTSRPETMRGFLGVLEEKFGGAEQYIKDHTSLDDDDIKVIRANLLKSASA</sequence>
<gene>
    <name evidence="2" type="ORF">HGRIS_006146</name>
</gene>
<feature type="domain" description="Tyrosine specific protein phosphatases" evidence="1">
    <location>
        <begin position="130"/>
        <end position="179"/>
    </location>
</feature>
<dbReference type="PROSITE" id="PS00383">
    <property type="entry name" value="TYR_PHOSPHATASE_1"/>
    <property type="match status" value="1"/>
</dbReference>
<keyword evidence="3" id="KW-1185">Reference proteome</keyword>
<dbReference type="EMBL" id="JASNQZ010000001">
    <property type="protein sequence ID" value="KAL0961173.1"/>
    <property type="molecule type" value="Genomic_DNA"/>
</dbReference>
<comment type="caution">
    <text evidence="2">The sequence shown here is derived from an EMBL/GenBank/DDBJ whole genome shotgun (WGS) entry which is preliminary data.</text>
</comment>
<evidence type="ECO:0000313" key="2">
    <source>
        <dbReference type="EMBL" id="KAL0961173.1"/>
    </source>
</evidence>
<dbReference type="InterPro" id="IPR026893">
    <property type="entry name" value="Tyr/Ser_Pase_IphP-type"/>
</dbReference>
<dbReference type="InterPro" id="IPR016130">
    <property type="entry name" value="Tyr_Pase_AS"/>
</dbReference>
<accession>A0ABR3JYZ0</accession>
<dbReference type="SUPFAM" id="SSF52799">
    <property type="entry name" value="(Phosphotyrosine protein) phosphatases II"/>
    <property type="match status" value="1"/>
</dbReference>
<dbReference type="PANTHER" id="PTHR31126:SF1">
    <property type="entry name" value="TYROSINE SPECIFIC PROTEIN PHOSPHATASES DOMAIN-CONTAINING PROTEIN"/>
    <property type="match status" value="1"/>
</dbReference>
<dbReference type="InterPro" id="IPR029021">
    <property type="entry name" value="Prot-tyrosine_phosphatase-like"/>
</dbReference>